<gene>
    <name evidence="1" type="ORF">NCTC10794_01384</name>
</gene>
<sequence length="64" mass="7215">MAMSRAEINAKSDAKRGIKAKTFKLHESTIAQIEQLSIRLDIPQNQLIKLAIECLTEQADFTSR</sequence>
<dbReference type="AlphaFoldDB" id="A0A377I2T4"/>
<protein>
    <submittedName>
        <fullName evidence="1">Bacteriophage phi-related protein</fullName>
    </submittedName>
</protein>
<evidence type="ECO:0000313" key="1">
    <source>
        <dbReference type="EMBL" id="STO64320.1"/>
    </source>
</evidence>
<reference evidence="1 2" key="1">
    <citation type="submission" date="2018-06" db="EMBL/GenBank/DDBJ databases">
        <authorList>
            <consortium name="Pathogen Informatics"/>
            <person name="Doyle S."/>
        </authorList>
    </citation>
    <scope>NUCLEOTIDE SEQUENCE [LARGE SCALE GENOMIC DNA]</scope>
    <source>
        <strain evidence="1 2">NCTC10794</strain>
    </source>
</reference>
<dbReference type="EMBL" id="UGHH01000002">
    <property type="protein sequence ID" value="STO64320.1"/>
    <property type="molecule type" value="Genomic_DNA"/>
</dbReference>
<organism evidence="1 2">
    <name type="scientific">Haemophilus parahaemolyticus</name>
    <dbReference type="NCBI Taxonomy" id="735"/>
    <lineage>
        <taxon>Bacteria</taxon>
        <taxon>Pseudomonadati</taxon>
        <taxon>Pseudomonadota</taxon>
        <taxon>Gammaproteobacteria</taxon>
        <taxon>Pasteurellales</taxon>
        <taxon>Pasteurellaceae</taxon>
        <taxon>Haemophilus</taxon>
    </lineage>
</organism>
<dbReference type="Proteomes" id="UP000254867">
    <property type="component" value="Unassembled WGS sequence"/>
</dbReference>
<name>A0A377I2T4_HAEPH</name>
<dbReference type="RefSeq" id="WP_119222771.1">
    <property type="nucleotide sequence ID" value="NZ_UGHH01000002.1"/>
</dbReference>
<proteinExistence type="predicted"/>
<evidence type="ECO:0000313" key="2">
    <source>
        <dbReference type="Proteomes" id="UP000254867"/>
    </source>
</evidence>
<accession>A0A377I2T4</accession>